<comment type="subcellular location">
    <subcellularLocation>
        <location evidence="1">Nucleus</location>
    </subcellularLocation>
</comment>
<evidence type="ECO:0000256" key="9">
    <source>
        <dbReference type="PROSITE-ProRule" id="PRU01016"/>
    </source>
</evidence>
<proteinExistence type="inferred from homology"/>
<dbReference type="InterPro" id="IPR018117">
    <property type="entry name" value="C5_DNA_meth_AS"/>
</dbReference>
<dbReference type="Proteomes" id="UP000239899">
    <property type="component" value="Unassembled WGS sequence"/>
</dbReference>
<accession>A0A2P6TJN6</accession>
<dbReference type="InterPro" id="IPR031303">
    <property type="entry name" value="C5_meth_CS"/>
</dbReference>
<name>A0A2P6TJN6_CHLSO</name>
<dbReference type="OrthoDB" id="513341at2759"/>
<sequence>MAGKLPRPAEFCAVKDCRGLDEERDGYRWLGAPLAEDVVKRRYAYRPLVHLLSKSDAQRQQSAHEATQAIESQRMQKAEHRQAAAAHFCGFWADESEDGVGDQQKVYVGDYVLVTDESSRSSYSLGQVVELYQDPAGQVVELYQDPAGNRWMRLCWFYTCYNQETSMQFNKKKTKKGGDDEEEEESDSEEGSESEKEEEEEAEIGADGQPVFRMAVEHFDRRQVFRARDTDAYPCDQPIGALIRKVTVTYVRSSEQPPSPEEAEYWWTFEFDRRFFTFEVTAAEAALAKARFLRLRPKNAPLSLRGMDLYVGAGGLGYLDFVSLLKDKRTGRIRPDPSGVQLRTDWALDYEEDMAATFKANNLHSHVFTSGTDEHLEMCKAVKELVTDDLKMECSGQPPKPWDGSGPLARCDDDLLVAAPRSVVLEQRRLRPRGRRPAAAAAAASLADLEGREEDQEMEAAEASGAAQAEAGEEEEEEEEEAPPAKKARGAKGKAVATNGKGKAAAGQRKGKTAAAAKGGKAAAKKKNVLSDVEKAALEEEEAAAISEEDCLPYRGTVGKVLSIKRVRLAERAPRVAGAGISGGAVRRFIKPEERWLEFEVEMEGQADSVWLHRKQLKGCDALLRAFVRRLRERQCIPFPGEVDFICGGPPCQGISGNNRHALLEDIFNCPRNRQLPVFTAYIRWLRPKYVLMENVTDILKKEDGAYIKYAMGSMLDMRYQVRVGQLAAGNFGVPQGRWRVFMFAAAPGQQLPAIPKPTHNCVKFQHAMSKNAQRIVSGFTSEEDCFAAYSQVLLGDILSDLPCVDNFELQDRQRYAGPPERLTQAWLRRKPAPWMTPLVDRMAYQDEYQRAAHDELVERLIKEAEVHGLRGLGKEALANTKNPLRYQKEKNGEAKKRKDDHSAGNHAFESIDACFRHIQDPKIQAVMWLQAEASRAGYTFTEGEKFLARLKAYKEEGAALRADPEATLCDHRPLFLNLDDNRRMELIPSRAPGEGDVNFRNLPGSVNNEDGRCCYGHSHAAIVNGKSTCTGGGVYEDVERKKKGTHKEYRHDHFEKEGWRGGALQGCKAYTRLMPSGDPEVPRWCVTYKKGKSAGRHGCYGRISLHEIITTVVGRAEPHNLRLGHPEQKRVMTIRENARVQGFPDYHVLLARPPNAAKPKRFIRSAFYTQRYQQMGNAVCPQVASALGRCLALAALHETPQGAMLLSVPDPEYDEMAAAWEELVAEDPTLNLAFYAEEYFADKKPELLPNLVAHLGEGQVAAVQTNRRSSGSESDSEEEEEEERLPACKQRGGSGGGRAPAAQQQQQQQQAASSDEDEEMEEEKEERSEGEDVEPLVAADGGSGPEEEEDAEFEDAFSEEEA</sequence>
<dbReference type="InterPro" id="IPR001025">
    <property type="entry name" value="BAH_dom"/>
</dbReference>
<feature type="compositionally biased region" description="Acidic residues" evidence="10">
    <location>
        <begin position="451"/>
        <end position="460"/>
    </location>
</feature>
<dbReference type="GO" id="GO:0003682">
    <property type="term" value="F:chromatin binding"/>
    <property type="evidence" value="ECO:0007669"/>
    <property type="project" value="UniProtKB-UniRule"/>
</dbReference>
<feature type="region of interest" description="Disordered" evidence="10">
    <location>
        <begin position="881"/>
        <end position="904"/>
    </location>
</feature>
<gene>
    <name evidence="12" type="ORF">C2E21_6554</name>
</gene>
<keyword evidence="6" id="KW-0238">DNA-binding</keyword>
<evidence type="ECO:0000256" key="2">
    <source>
        <dbReference type="ARBA" id="ARBA00011975"/>
    </source>
</evidence>
<dbReference type="InterPro" id="IPR043151">
    <property type="entry name" value="BAH_sf"/>
</dbReference>
<dbReference type="EMBL" id="LHPG02000013">
    <property type="protein sequence ID" value="PRW44283.1"/>
    <property type="molecule type" value="Genomic_DNA"/>
</dbReference>
<dbReference type="GO" id="GO:0032259">
    <property type="term" value="P:methylation"/>
    <property type="evidence" value="ECO:0007669"/>
    <property type="project" value="UniProtKB-KW"/>
</dbReference>
<dbReference type="GO" id="GO:0003886">
    <property type="term" value="F:DNA (cytosine-5-)-methyltransferase activity"/>
    <property type="evidence" value="ECO:0007669"/>
    <property type="project" value="UniProtKB-UniRule"/>
</dbReference>
<feature type="compositionally biased region" description="Acidic residues" evidence="10">
    <location>
        <begin position="1315"/>
        <end position="1335"/>
    </location>
</feature>
<evidence type="ECO:0000256" key="7">
    <source>
        <dbReference type="ARBA" id="ARBA00023242"/>
    </source>
</evidence>
<keyword evidence="5 9" id="KW-0949">S-adenosyl-L-methionine</keyword>
<keyword evidence="4 9" id="KW-0808">Transferase</keyword>
<feature type="compositionally biased region" description="Acidic residues" evidence="10">
    <location>
        <begin position="1275"/>
        <end position="1284"/>
    </location>
</feature>
<dbReference type="GO" id="GO:0006346">
    <property type="term" value="P:DNA methylation-dependent constitutive heterochromatin formation"/>
    <property type="evidence" value="ECO:0007669"/>
    <property type="project" value="InterPro"/>
</dbReference>
<evidence type="ECO:0000256" key="1">
    <source>
        <dbReference type="ARBA" id="ARBA00004123"/>
    </source>
</evidence>
<feature type="domain" description="BAH" evidence="11">
    <location>
        <begin position="104"/>
        <end position="282"/>
    </location>
</feature>
<dbReference type="Gene3D" id="3.40.50.150">
    <property type="entry name" value="Vaccinia Virus protein VP39"/>
    <property type="match status" value="1"/>
</dbReference>
<dbReference type="InterPro" id="IPR050390">
    <property type="entry name" value="C5-Methyltransferase"/>
</dbReference>
<feature type="region of interest" description="Disordered" evidence="10">
    <location>
        <begin position="1262"/>
        <end position="1363"/>
    </location>
</feature>
<feature type="active site" evidence="8 9">
    <location>
        <position position="652"/>
    </location>
</feature>
<evidence type="ECO:0000256" key="5">
    <source>
        <dbReference type="ARBA" id="ARBA00022691"/>
    </source>
</evidence>
<dbReference type="SUPFAM" id="SSF53335">
    <property type="entry name" value="S-adenosyl-L-methionine-dependent methyltransferases"/>
    <property type="match status" value="1"/>
</dbReference>
<feature type="compositionally biased region" description="Low complexity" evidence="10">
    <location>
        <begin position="493"/>
        <end position="522"/>
    </location>
</feature>
<dbReference type="PANTHER" id="PTHR10629">
    <property type="entry name" value="CYTOSINE-SPECIFIC METHYLTRANSFERASE"/>
    <property type="match status" value="1"/>
</dbReference>
<keyword evidence="3 9" id="KW-0489">Methyltransferase</keyword>
<dbReference type="GO" id="GO:0005634">
    <property type="term" value="C:nucleus"/>
    <property type="evidence" value="ECO:0007669"/>
    <property type="project" value="UniProtKB-SubCell"/>
</dbReference>
<evidence type="ECO:0000256" key="10">
    <source>
        <dbReference type="SAM" id="MobiDB-lite"/>
    </source>
</evidence>
<protein>
    <recommendedName>
        <fullName evidence="2">DNA (cytosine-5-)-methyltransferase</fullName>
        <ecNumber evidence="2">2.1.1.37</ecNumber>
    </recommendedName>
</protein>
<dbReference type="PROSITE" id="PS51038">
    <property type="entry name" value="BAH"/>
    <property type="match status" value="1"/>
</dbReference>
<dbReference type="GO" id="GO:0044027">
    <property type="term" value="P:negative regulation of gene expression via chromosomal CpG island methylation"/>
    <property type="evidence" value="ECO:0007669"/>
    <property type="project" value="TreeGrafter"/>
</dbReference>
<evidence type="ECO:0000313" key="12">
    <source>
        <dbReference type="EMBL" id="PRW44283.1"/>
    </source>
</evidence>
<feature type="compositionally biased region" description="Low complexity" evidence="10">
    <location>
        <begin position="461"/>
        <end position="470"/>
    </location>
</feature>
<dbReference type="PANTHER" id="PTHR10629:SF50">
    <property type="entry name" value="DNA (CYTOSINE-5)-METHYLTRANSFERASE CMT3"/>
    <property type="match status" value="1"/>
</dbReference>
<feature type="region of interest" description="Disordered" evidence="10">
    <location>
        <begin position="444"/>
        <end position="526"/>
    </location>
</feature>
<feature type="region of interest" description="Disordered" evidence="10">
    <location>
        <begin position="169"/>
        <end position="207"/>
    </location>
</feature>
<dbReference type="PROSITE" id="PS51679">
    <property type="entry name" value="SAM_MT_C5"/>
    <property type="match status" value="1"/>
</dbReference>
<comment type="caution">
    <text evidence="12">The sequence shown here is derived from an EMBL/GenBank/DDBJ whole genome shotgun (WGS) entry which is preliminary data.</text>
</comment>
<evidence type="ECO:0000256" key="6">
    <source>
        <dbReference type="ARBA" id="ARBA00023125"/>
    </source>
</evidence>
<dbReference type="EC" id="2.1.1.37" evidence="2"/>
<dbReference type="GO" id="GO:0003677">
    <property type="term" value="F:DNA binding"/>
    <property type="evidence" value="ECO:0007669"/>
    <property type="project" value="UniProtKB-KW"/>
</dbReference>
<evidence type="ECO:0000256" key="3">
    <source>
        <dbReference type="ARBA" id="ARBA00022603"/>
    </source>
</evidence>
<dbReference type="PROSITE" id="PS00095">
    <property type="entry name" value="C5_MTASE_2"/>
    <property type="match status" value="1"/>
</dbReference>
<dbReference type="InterPro" id="IPR029063">
    <property type="entry name" value="SAM-dependent_MTases_sf"/>
</dbReference>
<feature type="compositionally biased region" description="Acidic residues" evidence="10">
    <location>
        <begin position="1346"/>
        <end position="1363"/>
    </location>
</feature>
<evidence type="ECO:0000313" key="13">
    <source>
        <dbReference type="Proteomes" id="UP000239899"/>
    </source>
</evidence>
<dbReference type="Pfam" id="PF00145">
    <property type="entry name" value="DNA_methylase"/>
    <property type="match status" value="2"/>
</dbReference>
<dbReference type="STRING" id="3076.A0A2P6TJN6"/>
<feature type="compositionally biased region" description="Low complexity" evidence="10">
    <location>
        <begin position="1300"/>
        <end position="1314"/>
    </location>
</feature>
<keyword evidence="13" id="KW-1185">Reference proteome</keyword>
<feature type="compositionally biased region" description="Acidic residues" evidence="10">
    <location>
        <begin position="179"/>
        <end position="204"/>
    </location>
</feature>
<evidence type="ECO:0000256" key="4">
    <source>
        <dbReference type="ARBA" id="ARBA00022679"/>
    </source>
</evidence>
<dbReference type="InterPro" id="IPR001525">
    <property type="entry name" value="C5_MeTfrase"/>
</dbReference>
<keyword evidence="7" id="KW-0539">Nucleus</keyword>
<feature type="compositionally biased region" description="Acidic residues" evidence="10">
    <location>
        <begin position="471"/>
        <end position="482"/>
    </location>
</feature>
<dbReference type="Gene3D" id="3.90.120.10">
    <property type="entry name" value="DNA Methylase, subunit A, domain 2"/>
    <property type="match status" value="1"/>
</dbReference>
<dbReference type="PROSITE" id="PS00094">
    <property type="entry name" value="C5_MTASE_1"/>
    <property type="match status" value="1"/>
</dbReference>
<comment type="similarity">
    <text evidence="9">Belongs to the class I-like SAM-binding methyltransferase superfamily. C5-methyltransferase family.</text>
</comment>
<feature type="compositionally biased region" description="Basic and acidic residues" evidence="10">
    <location>
        <begin position="887"/>
        <end position="904"/>
    </location>
</feature>
<evidence type="ECO:0000256" key="8">
    <source>
        <dbReference type="PIRSR" id="PIRSR037404-1"/>
    </source>
</evidence>
<evidence type="ECO:0000259" key="11">
    <source>
        <dbReference type="PROSITE" id="PS51038"/>
    </source>
</evidence>
<dbReference type="Gene3D" id="2.30.30.490">
    <property type="match status" value="1"/>
</dbReference>
<reference evidence="12 13" key="1">
    <citation type="journal article" date="2018" name="Plant J.">
        <title>Genome sequences of Chlorella sorokiniana UTEX 1602 and Micractinium conductrix SAG 241.80: implications to maltose excretion by a green alga.</title>
        <authorList>
            <person name="Arriola M.B."/>
            <person name="Velmurugan N."/>
            <person name="Zhang Y."/>
            <person name="Plunkett M.H."/>
            <person name="Hondzo H."/>
            <person name="Barney B.M."/>
        </authorList>
    </citation>
    <scope>NUCLEOTIDE SEQUENCE [LARGE SCALE GENOMIC DNA]</scope>
    <source>
        <strain evidence="13">UTEX 1602</strain>
    </source>
</reference>
<organism evidence="12 13">
    <name type="scientific">Chlorella sorokiniana</name>
    <name type="common">Freshwater green alga</name>
    <dbReference type="NCBI Taxonomy" id="3076"/>
    <lineage>
        <taxon>Eukaryota</taxon>
        <taxon>Viridiplantae</taxon>
        <taxon>Chlorophyta</taxon>
        <taxon>core chlorophytes</taxon>
        <taxon>Trebouxiophyceae</taxon>
        <taxon>Chlorellales</taxon>
        <taxon>Chlorellaceae</taxon>
        <taxon>Chlorella clade</taxon>
        <taxon>Chlorella</taxon>
    </lineage>
</organism>